<feature type="region of interest" description="Disordered" evidence="1">
    <location>
        <begin position="546"/>
        <end position="588"/>
    </location>
</feature>
<feature type="region of interest" description="Disordered" evidence="1">
    <location>
        <begin position="675"/>
        <end position="725"/>
    </location>
</feature>
<dbReference type="EMBL" id="CAKLBC010000803">
    <property type="protein sequence ID" value="CAH0488351.1"/>
    <property type="molecule type" value="Genomic_DNA"/>
</dbReference>
<feature type="compositionally biased region" description="Acidic residues" evidence="1">
    <location>
        <begin position="570"/>
        <end position="585"/>
    </location>
</feature>
<evidence type="ECO:0000256" key="2">
    <source>
        <dbReference type="SAM" id="SignalP"/>
    </source>
</evidence>
<evidence type="ECO:0000256" key="1">
    <source>
        <dbReference type="SAM" id="MobiDB-lite"/>
    </source>
</evidence>
<organism evidence="3 4">
    <name type="scientific">Peronospora farinosa</name>
    <dbReference type="NCBI Taxonomy" id="134698"/>
    <lineage>
        <taxon>Eukaryota</taxon>
        <taxon>Sar</taxon>
        <taxon>Stramenopiles</taxon>
        <taxon>Oomycota</taxon>
        <taxon>Peronosporomycetes</taxon>
        <taxon>Peronosporales</taxon>
        <taxon>Peronosporaceae</taxon>
        <taxon>Peronospora</taxon>
    </lineage>
</organism>
<feature type="region of interest" description="Disordered" evidence="1">
    <location>
        <begin position="610"/>
        <end position="652"/>
    </location>
</feature>
<feature type="compositionally biased region" description="Acidic residues" evidence="1">
    <location>
        <begin position="634"/>
        <end position="649"/>
    </location>
</feature>
<feature type="compositionally biased region" description="Acidic residues" evidence="1">
    <location>
        <begin position="285"/>
        <end position="300"/>
    </location>
</feature>
<feature type="compositionally biased region" description="Acidic residues" evidence="1">
    <location>
        <begin position="349"/>
        <end position="364"/>
    </location>
</feature>
<keyword evidence="4" id="KW-1185">Reference proteome</keyword>
<comment type="caution">
    <text evidence="3">The sequence shown here is derived from an EMBL/GenBank/DDBJ whole genome shotgun (WGS) entry which is preliminary data.</text>
</comment>
<feature type="compositionally biased region" description="Acidic residues" evidence="1">
    <location>
        <begin position="73"/>
        <end position="88"/>
    </location>
</feature>
<feature type="region of interest" description="Disordered" evidence="1">
    <location>
        <begin position="167"/>
        <end position="237"/>
    </location>
</feature>
<feature type="chain" id="PRO_5046766085" evidence="2">
    <location>
        <begin position="27"/>
        <end position="725"/>
    </location>
</feature>
<reference evidence="3 4" key="1">
    <citation type="submission" date="2021-11" db="EMBL/GenBank/DDBJ databases">
        <authorList>
            <person name="Islam A."/>
            <person name="Islam S."/>
            <person name="Flora M.S."/>
            <person name="Rahman M."/>
            <person name="Ziaur R.M."/>
            <person name="Epstein J.H."/>
            <person name="Hassan M."/>
            <person name="Klassen M."/>
            <person name="Woodard K."/>
            <person name="Webb A."/>
            <person name="Webby R.J."/>
            <person name="El Zowalaty M.E."/>
        </authorList>
    </citation>
    <scope>NUCLEOTIDE SEQUENCE [LARGE SCALE GENOMIC DNA]</scope>
    <source>
        <strain evidence="3">Pf1</strain>
    </source>
</reference>
<feature type="compositionally biased region" description="Acidic residues" evidence="1">
    <location>
        <begin position="442"/>
        <end position="457"/>
    </location>
</feature>
<accession>A0ABN8C5A1</accession>
<feature type="compositionally biased region" description="Acidic residues" evidence="1">
    <location>
        <begin position="218"/>
        <end position="233"/>
    </location>
</feature>
<feature type="compositionally biased region" description="Acidic residues" evidence="1">
    <location>
        <begin position="125"/>
        <end position="140"/>
    </location>
</feature>
<proteinExistence type="predicted"/>
<sequence>MTNLNVILSFAAAVAMALTTIDTVNAANLRSEKKFLTSIDIDSTKSERFLQEMEGGENPEDNGTQGGSRFPEEVEASENADDDSVDSTDTERFLVELNGAAAKEVQGSESPEADGTQGGSRFPEEVEASENADDDSVDSTDTERFLVELNGAAAKVSGRFNGERFLAEEKGVSGDSDDSTSDTDDRSTVGGERFLQEVQGSESPEADGTQGGSRFPEEVEASENADDDSVDSTDTERFLVELNGAAAKVSGRFNGERFLAEEKEVQGSESPEADGTQGGSRFPEEVEASENADDDSVDSTDTERFLVELNGAAAKVSGRFNGERFLQEVQGSESPEADGTQGGSRFPEEVEASENADDDSVDSTDTERFLVELNGAAAKVSGRFNGERFLAEEKGVSGDSDDSTSDTDDRSTVGGERFLQEVQGSESPEADGTQGGSRFPEEVEASENADDDSVDSTDTERFLVELNGAAAKVSGRFNGERFLQEVQGSESPEADGTQGGSRFPEEVEASENADDDSVDSTDTERFLVELNGAAAKVSGRFNGERFLQEVQGSESPEADGTQGGSRFPEEVEASENADDDSVDSTDTERFLVELNGAAAKVSGRFNGERFLQEVQGSESPEADGTQGGSRFPEEVEASENADDDSVDSTDTERFLVELNGAAAKVSGRFNGERFLAEEKEVQGSESPEADGTQGGSRFPEEVEASEDAEDDSRDIPEIAPSNGSM</sequence>
<keyword evidence="2" id="KW-0732">Signal</keyword>
<feature type="region of interest" description="Disordered" evidence="1">
    <location>
        <begin position="482"/>
        <end position="524"/>
    </location>
</feature>
<feature type="signal peptide" evidence="2">
    <location>
        <begin position="1"/>
        <end position="26"/>
    </location>
</feature>
<feature type="region of interest" description="Disordered" evidence="1">
    <location>
        <begin position="325"/>
        <end position="368"/>
    </location>
</feature>
<feature type="compositionally biased region" description="Acidic residues" evidence="1">
    <location>
        <begin position="701"/>
        <end position="712"/>
    </location>
</feature>
<name>A0ABN8C5A1_9STRA</name>
<feature type="compositionally biased region" description="Acidic residues" evidence="1">
    <location>
        <begin position="506"/>
        <end position="521"/>
    </location>
</feature>
<protein>
    <submittedName>
        <fullName evidence="3">Uncharacterized protein</fullName>
    </submittedName>
</protein>
<feature type="region of interest" description="Disordered" evidence="1">
    <location>
        <begin position="259"/>
        <end position="304"/>
    </location>
</feature>
<feature type="region of interest" description="Disordered" evidence="1">
    <location>
        <begin position="52"/>
        <end position="144"/>
    </location>
</feature>
<evidence type="ECO:0000313" key="4">
    <source>
        <dbReference type="Proteomes" id="UP001157938"/>
    </source>
</evidence>
<feature type="region of interest" description="Disordered" evidence="1">
    <location>
        <begin position="391"/>
        <end position="461"/>
    </location>
</feature>
<dbReference type="Proteomes" id="UP001157938">
    <property type="component" value="Unassembled WGS sequence"/>
</dbReference>
<evidence type="ECO:0000313" key="3">
    <source>
        <dbReference type="EMBL" id="CAH0488351.1"/>
    </source>
</evidence>
<gene>
    <name evidence="3" type="ORF">PFR001_LOCUS3840</name>
</gene>